<dbReference type="EMBL" id="CVRR01000033">
    <property type="protein sequence ID" value="CRL40380.1"/>
    <property type="molecule type" value="Genomic_DNA"/>
</dbReference>
<dbReference type="Pfam" id="PF11611">
    <property type="entry name" value="DUF4352"/>
    <property type="match status" value="1"/>
</dbReference>
<dbReference type="Proteomes" id="UP000049979">
    <property type="component" value="Unassembled WGS sequence"/>
</dbReference>
<organism evidence="5 6">
    <name type="scientific">Roseburia faecis</name>
    <dbReference type="NCBI Taxonomy" id="301302"/>
    <lineage>
        <taxon>Bacteria</taxon>
        <taxon>Bacillati</taxon>
        <taxon>Bacillota</taxon>
        <taxon>Clostridia</taxon>
        <taxon>Lachnospirales</taxon>
        <taxon>Lachnospiraceae</taxon>
        <taxon>Roseburia</taxon>
    </lineage>
</organism>
<dbReference type="InterPro" id="IPR029051">
    <property type="entry name" value="DUF4352"/>
</dbReference>
<name>A0A0M6WRT7_9FIRM</name>
<feature type="chain" id="PRO_5005806650" description="DUF4352 domain-containing protein" evidence="3">
    <location>
        <begin position="26"/>
        <end position="238"/>
    </location>
</feature>
<evidence type="ECO:0000256" key="2">
    <source>
        <dbReference type="SAM" id="MobiDB-lite"/>
    </source>
</evidence>
<keyword evidence="1 3" id="KW-0732">Signal</keyword>
<evidence type="ECO:0000313" key="5">
    <source>
        <dbReference type="EMBL" id="CRL40380.1"/>
    </source>
</evidence>
<accession>A0A0M6WRT7</accession>
<evidence type="ECO:0000313" key="6">
    <source>
        <dbReference type="Proteomes" id="UP000049979"/>
    </source>
</evidence>
<feature type="signal peptide" evidence="3">
    <location>
        <begin position="1"/>
        <end position="25"/>
    </location>
</feature>
<proteinExistence type="predicted"/>
<feature type="domain" description="DUF4352" evidence="4">
    <location>
        <begin position="135"/>
        <end position="217"/>
    </location>
</feature>
<reference evidence="6" key="1">
    <citation type="submission" date="2015-05" db="EMBL/GenBank/DDBJ databases">
        <authorList>
            <consortium name="Pathogen Informatics"/>
        </authorList>
    </citation>
    <scope>NUCLEOTIDE SEQUENCE [LARGE SCALE GENOMIC DNA]</scope>
    <source>
        <strain evidence="6">M72</strain>
    </source>
</reference>
<feature type="region of interest" description="Disordered" evidence="2">
    <location>
        <begin position="54"/>
        <end position="97"/>
    </location>
</feature>
<keyword evidence="6" id="KW-1185">Reference proteome</keyword>
<dbReference type="OrthoDB" id="2049545at2"/>
<dbReference type="Gene3D" id="2.60.40.1240">
    <property type="match status" value="1"/>
</dbReference>
<dbReference type="STRING" id="301302.ERS852420_02104"/>
<feature type="compositionally biased region" description="Polar residues" evidence="2">
    <location>
        <begin position="69"/>
        <end position="92"/>
    </location>
</feature>
<evidence type="ECO:0000259" key="4">
    <source>
        <dbReference type="Pfam" id="PF11611"/>
    </source>
</evidence>
<dbReference type="PROSITE" id="PS51257">
    <property type="entry name" value="PROKAR_LIPOPROTEIN"/>
    <property type="match status" value="1"/>
</dbReference>
<dbReference type="InterPro" id="IPR029050">
    <property type="entry name" value="Immunoprotect_excell_Ig-like"/>
</dbReference>
<evidence type="ECO:0000256" key="3">
    <source>
        <dbReference type="SAM" id="SignalP"/>
    </source>
</evidence>
<sequence>MKKKISLPVMAVSAILLLGGCGTQMYDLSEDEENLVVQYSAHILAKYNIEQKDGMTAASSEETQETQKQDSQMPESQNTQSADNNMASDATGETQTQEMETMPIAEAIGHASGLTVSYKGYRVQNIYQEGDYFAVTPEDGNKLVVMKFEIKNKGKKKVRLDTEKLGITFYACFDGKNRIKETASLGTRSLSSYGETIRGGKKKTAVLLFQIPKDQADKISGETLYAEIKDTIYSLKYK</sequence>
<evidence type="ECO:0000256" key="1">
    <source>
        <dbReference type="ARBA" id="ARBA00022729"/>
    </source>
</evidence>
<gene>
    <name evidence="5" type="ORF">M72_09311</name>
</gene>
<dbReference type="RefSeq" id="WP_055068230.1">
    <property type="nucleotide sequence ID" value="NZ_CP173697.1"/>
</dbReference>
<protein>
    <recommendedName>
        <fullName evidence="4">DUF4352 domain-containing protein</fullName>
    </recommendedName>
</protein>
<dbReference type="AlphaFoldDB" id="A0A0M6WRT7"/>